<feature type="domain" description="Cullin N-terminal" evidence="7">
    <location>
        <begin position="17"/>
        <end position="97"/>
    </location>
</feature>
<evidence type="ECO:0000313" key="8">
    <source>
        <dbReference type="EMBL" id="CAF4064878.1"/>
    </source>
</evidence>
<organism evidence="8 9">
    <name type="scientific">Rotaria sordida</name>
    <dbReference type="NCBI Taxonomy" id="392033"/>
    <lineage>
        <taxon>Eukaryota</taxon>
        <taxon>Metazoa</taxon>
        <taxon>Spiralia</taxon>
        <taxon>Gnathifera</taxon>
        <taxon>Rotifera</taxon>
        <taxon>Eurotatoria</taxon>
        <taxon>Bdelloidea</taxon>
        <taxon>Philodinida</taxon>
        <taxon>Philodinidae</taxon>
        <taxon>Rotaria</taxon>
    </lineage>
</organism>
<reference evidence="8" key="1">
    <citation type="submission" date="2021-02" db="EMBL/GenBank/DDBJ databases">
        <authorList>
            <person name="Nowell W R."/>
        </authorList>
    </citation>
    <scope>NUCLEOTIDE SEQUENCE</scope>
</reference>
<comment type="caution">
    <text evidence="8">The sequence shown here is derived from an EMBL/GenBank/DDBJ whole genome shotgun (WGS) entry which is preliminary data.</text>
</comment>
<feature type="domain" description="Cullin N-terminal" evidence="7">
    <location>
        <begin position="119"/>
        <end position="318"/>
    </location>
</feature>
<dbReference type="InterPro" id="IPR016159">
    <property type="entry name" value="Cullin_repeat-like_dom_sf"/>
</dbReference>
<evidence type="ECO:0000313" key="9">
    <source>
        <dbReference type="Proteomes" id="UP000663823"/>
    </source>
</evidence>
<dbReference type="Proteomes" id="UP000663823">
    <property type="component" value="Unassembled WGS sequence"/>
</dbReference>
<protein>
    <recommendedName>
        <fullName evidence="6">Cullin-5</fullName>
    </recommendedName>
</protein>
<dbReference type="SUPFAM" id="SSF74788">
    <property type="entry name" value="Cullin repeat-like"/>
    <property type="match status" value="1"/>
</dbReference>
<dbReference type="EMBL" id="CAJOAX010009884">
    <property type="protein sequence ID" value="CAF4064878.1"/>
    <property type="molecule type" value="Genomic_DNA"/>
</dbReference>
<keyword evidence="5" id="KW-0832">Ubl conjugation</keyword>
<evidence type="ECO:0000256" key="6">
    <source>
        <dbReference type="ARBA" id="ARBA00040451"/>
    </source>
</evidence>
<accession>A0A819SLT5</accession>
<feature type="non-terminal residue" evidence="8">
    <location>
        <position position="1"/>
    </location>
</feature>
<dbReference type="GO" id="GO:0031625">
    <property type="term" value="F:ubiquitin protein ligase binding"/>
    <property type="evidence" value="ECO:0007669"/>
    <property type="project" value="InterPro"/>
</dbReference>
<evidence type="ECO:0000256" key="4">
    <source>
        <dbReference type="ARBA" id="ARBA00022786"/>
    </source>
</evidence>
<comment type="pathway">
    <text evidence="1">Protein modification; protein ubiquitination.</text>
</comment>
<proteinExistence type="inferred from homology"/>
<gene>
    <name evidence="8" type="ORF">OTI717_LOCUS32337</name>
</gene>
<dbReference type="GO" id="GO:0006511">
    <property type="term" value="P:ubiquitin-dependent protein catabolic process"/>
    <property type="evidence" value="ECO:0007669"/>
    <property type="project" value="InterPro"/>
</dbReference>
<dbReference type="InterPro" id="IPR045093">
    <property type="entry name" value="Cullin"/>
</dbReference>
<sequence>PPRQTLGDNQRRNNVHDRTNTIGGELYARLKNYLKCYSEKIYEKGFDLQGESVLRFYKTNWEHYRFSSKVTNSFCHYLNRHWVRREYDSGRRDVYEIFTVTEIGFTVNSSVTNYIDNIISTTLKIYKEYFEVPYLQDTTEFYRREVDSFLKKNSVMEYLKKISQFLYEEEYRIQLYLHPSTLKQLIKKVEEVFIRDQLKTIYTEGKVLLHREHYSDLTLLFKLVSRIPNAPIKLKKIIEKEFHKMGIEVIRGVSVSAINLDIKMILEVYSKLLIFVKEVFNSKQDFMNALNNVCKNFINKNPVTEATGNTNKSSELLA</sequence>
<evidence type="ECO:0000256" key="2">
    <source>
        <dbReference type="ARBA" id="ARBA00006019"/>
    </source>
</evidence>
<evidence type="ECO:0000256" key="3">
    <source>
        <dbReference type="ARBA" id="ARBA00022499"/>
    </source>
</evidence>
<evidence type="ECO:0000256" key="5">
    <source>
        <dbReference type="ARBA" id="ARBA00022843"/>
    </source>
</evidence>
<keyword evidence="3" id="KW-1017">Isopeptide bond</keyword>
<evidence type="ECO:0000256" key="1">
    <source>
        <dbReference type="ARBA" id="ARBA00004906"/>
    </source>
</evidence>
<name>A0A819SLT5_9BILA</name>
<dbReference type="InterPro" id="IPR001373">
    <property type="entry name" value="Cullin_N"/>
</dbReference>
<comment type="similarity">
    <text evidence="2">Belongs to the cullin family.</text>
</comment>
<dbReference type="Gene3D" id="1.20.1310.10">
    <property type="entry name" value="Cullin Repeats"/>
    <property type="match status" value="2"/>
</dbReference>
<dbReference type="Pfam" id="PF00888">
    <property type="entry name" value="Cullin"/>
    <property type="match status" value="2"/>
</dbReference>
<evidence type="ECO:0000259" key="7">
    <source>
        <dbReference type="Pfam" id="PF00888"/>
    </source>
</evidence>
<keyword evidence="4" id="KW-0833">Ubl conjugation pathway</keyword>
<dbReference type="AlphaFoldDB" id="A0A819SLT5"/>
<dbReference type="PANTHER" id="PTHR11932">
    <property type="entry name" value="CULLIN"/>
    <property type="match status" value="1"/>
</dbReference>
<dbReference type="FunFam" id="1.20.1310.10:FF:000014">
    <property type="entry name" value="Cullin 5"/>
    <property type="match status" value="1"/>
</dbReference>